<name>A0A6J4V597_9BACT</name>
<dbReference type="EMBL" id="CADCWJ010000515">
    <property type="protein sequence ID" value="CAA9569886.1"/>
    <property type="molecule type" value="Genomic_DNA"/>
</dbReference>
<dbReference type="Gene3D" id="3.90.550.10">
    <property type="entry name" value="Spore Coat Polysaccharide Biosynthesis Protein SpsA, Chain A"/>
    <property type="match status" value="1"/>
</dbReference>
<dbReference type="InterPro" id="IPR029044">
    <property type="entry name" value="Nucleotide-diphossugar_trans"/>
</dbReference>
<evidence type="ECO:0000313" key="3">
    <source>
        <dbReference type="EMBL" id="CAA9569886.1"/>
    </source>
</evidence>
<accession>A0A6J4V597</accession>
<feature type="region of interest" description="Disordered" evidence="1">
    <location>
        <begin position="1"/>
        <end position="20"/>
    </location>
</feature>
<organism evidence="3">
    <name type="scientific">uncultured Thermomicrobiales bacterium</name>
    <dbReference type="NCBI Taxonomy" id="1645740"/>
    <lineage>
        <taxon>Bacteria</taxon>
        <taxon>Pseudomonadati</taxon>
        <taxon>Thermomicrobiota</taxon>
        <taxon>Thermomicrobia</taxon>
        <taxon>Thermomicrobiales</taxon>
        <taxon>environmental samples</taxon>
    </lineage>
</organism>
<evidence type="ECO:0000256" key="1">
    <source>
        <dbReference type="SAM" id="MobiDB-lite"/>
    </source>
</evidence>
<evidence type="ECO:0000259" key="2">
    <source>
        <dbReference type="Pfam" id="PF00535"/>
    </source>
</evidence>
<dbReference type="Pfam" id="PF00535">
    <property type="entry name" value="Glycos_transf_2"/>
    <property type="match status" value="1"/>
</dbReference>
<feature type="compositionally biased region" description="Basic and acidic residues" evidence="1">
    <location>
        <begin position="1"/>
        <end position="13"/>
    </location>
</feature>
<dbReference type="SUPFAM" id="SSF53448">
    <property type="entry name" value="Nucleotide-diphospho-sugar transferases"/>
    <property type="match status" value="1"/>
</dbReference>
<sequence length="304" mass="32986">MNDDHDHETRHDAWPVAPASAAPGVTPATTAIVTVNHNTGDLIAQLIWSLYRVLGLDGFARILVVDNASTDGSRPILRALADGGLIDLIAMDYNPYHGPGLNDAFDHLATSRHNGRTPIDAVWVLDSDCVVLRPDTVGIATRAMTETNAALVGQPVWDRWNAGTFGLHALLVDPAQVWREPIASFAEHGEPSRNLQESVIAAGLTMTPFPFTADGHIVHLGRGTLARVAAMEERDNRYFAWAKDHSAPHFAQEPSADRAYAAIHAAFRRDVPTLDPHSVVTAINRAAFLRSSQALRRTDDGPVD</sequence>
<reference evidence="3" key="1">
    <citation type="submission" date="2020-02" db="EMBL/GenBank/DDBJ databases">
        <authorList>
            <person name="Meier V. D."/>
        </authorList>
    </citation>
    <scope>NUCLEOTIDE SEQUENCE</scope>
    <source>
        <strain evidence="3">AVDCRST_MAG87</strain>
    </source>
</reference>
<gene>
    <name evidence="3" type="ORF">AVDCRST_MAG87-2306</name>
</gene>
<protein>
    <recommendedName>
        <fullName evidence="2">Glycosyltransferase 2-like domain-containing protein</fullName>
    </recommendedName>
</protein>
<dbReference type="AlphaFoldDB" id="A0A6J4V597"/>
<dbReference type="InterPro" id="IPR001173">
    <property type="entry name" value="Glyco_trans_2-like"/>
</dbReference>
<proteinExistence type="predicted"/>
<feature type="domain" description="Glycosyltransferase 2-like" evidence="2">
    <location>
        <begin position="32"/>
        <end position="167"/>
    </location>
</feature>